<organism evidence="1 2">
    <name type="scientific">Acaulospora colombiana</name>
    <dbReference type="NCBI Taxonomy" id="27376"/>
    <lineage>
        <taxon>Eukaryota</taxon>
        <taxon>Fungi</taxon>
        <taxon>Fungi incertae sedis</taxon>
        <taxon>Mucoromycota</taxon>
        <taxon>Glomeromycotina</taxon>
        <taxon>Glomeromycetes</taxon>
        <taxon>Diversisporales</taxon>
        <taxon>Acaulosporaceae</taxon>
        <taxon>Acaulospora</taxon>
    </lineage>
</organism>
<name>A0ACA9MWH4_9GLOM</name>
<comment type="caution">
    <text evidence="1">The sequence shown here is derived from an EMBL/GenBank/DDBJ whole genome shotgun (WGS) entry which is preliminary data.</text>
</comment>
<evidence type="ECO:0000313" key="2">
    <source>
        <dbReference type="Proteomes" id="UP000789525"/>
    </source>
</evidence>
<evidence type="ECO:0000313" key="1">
    <source>
        <dbReference type="EMBL" id="CAG8618486.1"/>
    </source>
</evidence>
<reference evidence="1" key="1">
    <citation type="submission" date="2021-06" db="EMBL/GenBank/DDBJ databases">
        <authorList>
            <person name="Kallberg Y."/>
            <person name="Tangrot J."/>
            <person name="Rosling A."/>
        </authorList>
    </citation>
    <scope>NUCLEOTIDE SEQUENCE</scope>
    <source>
        <strain evidence="1">CL356</strain>
    </source>
</reference>
<protein>
    <submittedName>
        <fullName evidence="1">14100_t:CDS:1</fullName>
    </submittedName>
</protein>
<dbReference type="EMBL" id="CAJVPT010016347">
    <property type="protein sequence ID" value="CAG8618486.1"/>
    <property type="molecule type" value="Genomic_DNA"/>
</dbReference>
<keyword evidence="2" id="KW-1185">Reference proteome</keyword>
<gene>
    <name evidence="1" type="ORF">ACOLOM_LOCUS7249</name>
</gene>
<sequence length="261" mass="28565">MSLATPEAFANNPSLVWQFYHYRREKALQCQPNAAHVVLAKLAVPSILEKVAPAAESFHLITQNVDGISSRVLQQIETMQRAKDPPVSEKDLPNFSTLIEMHGRLFDVRCTRRRCKHTVYDTSIPLCPALGEADQKHANIIAAGKKENEVEIPLEDLPKCSKCGALTRPGVVWFGEEIPLLPTIDDIVKKADLCLVVGTSSTVYPAAGFAADVKEYTKGEGKVAVFNMESTDPDDIADFVFIGGCENELPIAVGVDPSLDF</sequence>
<proteinExistence type="predicted"/>
<accession>A0ACA9MWH4</accession>
<dbReference type="Proteomes" id="UP000789525">
    <property type="component" value="Unassembled WGS sequence"/>
</dbReference>